<dbReference type="SUPFAM" id="SSF53300">
    <property type="entry name" value="vWA-like"/>
    <property type="match status" value="1"/>
</dbReference>
<dbReference type="Proteomes" id="UP000515163">
    <property type="component" value="Unplaced"/>
</dbReference>
<evidence type="ECO:0000256" key="1">
    <source>
        <dbReference type="SAM" id="SignalP"/>
    </source>
</evidence>
<dbReference type="OrthoDB" id="5986259at2759"/>
<dbReference type="GeneID" id="116300574"/>
<evidence type="ECO:0000259" key="2">
    <source>
        <dbReference type="PROSITE" id="PS50234"/>
    </source>
</evidence>
<dbReference type="RefSeq" id="XP_031565318.1">
    <property type="nucleotide sequence ID" value="XM_031709458.1"/>
</dbReference>
<feature type="domain" description="VWFA" evidence="2">
    <location>
        <begin position="33"/>
        <end position="218"/>
    </location>
</feature>
<dbReference type="InterPro" id="IPR050525">
    <property type="entry name" value="ECM_Assembly_Org"/>
</dbReference>
<dbReference type="InParanoid" id="A0A6P8IAV8"/>
<protein>
    <submittedName>
        <fullName evidence="4">Collagen alpha-1(XIV) chain-like</fullName>
    </submittedName>
</protein>
<dbReference type="CDD" id="cd01450">
    <property type="entry name" value="vWFA_subfamily_ECM"/>
    <property type="match status" value="1"/>
</dbReference>
<dbReference type="PANTHER" id="PTHR24020">
    <property type="entry name" value="COLLAGEN ALPHA"/>
    <property type="match status" value="1"/>
</dbReference>
<feature type="chain" id="PRO_5027724714" evidence="1">
    <location>
        <begin position="20"/>
        <end position="219"/>
    </location>
</feature>
<gene>
    <name evidence="4" type="primary">LOC116300574</name>
</gene>
<dbReference type="InterPro" id="IPR036465">
    <property type="entry name" value="vWFA_dom_sf"/>
</dbReference>
<reference evidence="4" key="1">
    <citation type="submission" date="2025-08" db="UniProtKB">
        <authorList>
            <consortium name="RefSeq"/>
        </authorList>
    </citation>
    <scope>IDENTIFICATION</scope>
    <source>
        <tissue evidence="4">Tentacle</tissue>
    </source>
</reference>
<feature type="signal peptide" evidence="1">
    <location>
        <begin position="1"/>
        <end position="19"/>
    </location>
</feature>
<dbReference type="PANTHER" id="PTHR24020:SF20">
    <property type="entry name" value="PH DOMAIN-CONTAINING PROTEIN"/>
    <property type="match status" value="1"/>
</dbReference>
<dbReference type="Pfam" id="PF00092">
    <property type="entry name" value="VWA"/>
    <property type="match status" value="1"/>
</dbReference>
<keyword evidence="3" id="KW-1185">Reference proteome</keyword>
<proteinExistence type="predicted"/>
<dbReference type="SMART" id="SM00327">
    <property type="entry name" value="VWA"/>
    <property type="match status" value="1"/>
</dbReference>
<dbReference type="AlphaFoldDB" id="A0A6P8IAV8"/>
<sequence length="219" mass="24452">MVRLFVAFIALCLINDAFPAPAKHEDLCSAGMDIAFILDARLSSSTWKKTLRMSKKIVDEFGASEDGNHFAVMTFNTEPQIDMKFNKYNGSDLSREKINGDIDGLKRKTGYKFIDRALLAAEKEVFTVEAGMRQKARKVAVVITDGIQTKNRGQFLNLYEASNGLKSKDVEIYSIGVGEDIDVLGLLDMASSEDKVITSGWYILSEFGEFKNSFCYPIQ</sequence>
<dbReference type="InterPro" id="IPR002035">
    <property type="entry name" value="VWF_A"/>
</dbReference>
<dbReference type="KEGG" id="aten:116300574"/>
<accession>A0A6P8IAV8</accession>
<evidence type="ECO:0000313" key="3">
    <source>
        <dbReference type="Proteomes" id="UP000515163"/>
    </source>
</evidence>
<dbReference type="Gene3D" id="3.40.50.410">
    <property type="entry name" value="von Willebrand factor, type A domain"/>
    <property type="match status" value="1"/>
</dbReference>
<dbReference type="PROSITE" id="PS50234">
    <property type="entry name" value="VWFA"/>
    <property type="match status" value="1"/>
</dbReference>
<name>A0A6P8IAV8_ACTTE</name>
<organism evidence="3 4">
    <name type="scientific">Actinia tenebrosa</name>
    <name type="common">Australian red waratah sea anemone</name>
    <dbReference type="NCBI Taxonomy" id="6105"/>
    <lineage>
        <taxon>Eukaryota</taxon>
        <taxon>Metazoa</taxon>
        <taxon>Cnidaria</taxon>
        <taxon>Anthozoa</taxon>
        <taxon>Hexacorallia</taxon>
        <taxon>Actiniaria</taxon>
        <taxon>Actiniidae</taxon>
        <taxon>Actinia</taxon>
    </lineage>
</organism>
<keyword evidence="1" id="KW-0732">Signal</keyword>
<evidence type="ECO:0000313" key="4">
    <source>
        <dbReference type="RefSeq" id="XP_031565318.1"/>
    </source>
</evidence>